<gene>
    <name evidence="1" type="ORF">VC82_2288</name>
</gene>
<dbReference type="STRING" id="516051.VC82_2288"/>
<dbReference type="AlphaFoldDB" id="A0A0D5YVG1"/>
<dbReference type="HOGENOM" id="CLU_2003058_0_0_10"/>
<dbReference type="OrthoDB" id="9800684at2"/>
<dbReference type="RefSeq" id="WP_045802479.1">
    <property type="nucleotide sequence ID" value="NZ_CP011071.1"/>
</dbReference>
<name>A0A0D5YVG1_9FLAO</name>
<evidence type="ECO:0000313" key="2">
    <source>
        <dbReference type="Proteomes" id="UP000032726"/>
    </source>
</evidence>
<dbReference type="InterPro" id="IPR014710">
    <property type="entry name" value="RmlC-like_jellyroll"/>
</dbReference>
<proteinExistence type="predicted"/>
<keyword evidence="2" id="KW-1185">Reference proteome</keyword>
<dbReference type="Proteomes" id="UP000032726">
    <property type="component" value="Chromosome"/>
</dbReference>
<protein>
    <submittedName>
        <fullName evidence="1">Cupin family protein</fullName>
    </submittedName>
</protein>
<evidence type="ECO:0000313" key="1">
    <source>
        <dbReference type="EMBL" id="AKA35879.1"/>
    </source>
</evidence>
<accession>A0A0D5YVG1</accession>
<dbReference type="EMBL" id="CP011071">
    <property type="protein sequence ID" value="AKA35879.1"/>
    <property type="molecule type" value="Genomic_DNA"/>
</dbReference>
<dbReference type="KEGG" id="mlt:VC82_2288"/>
<sequence length="143" mass="16963">MRKLELNPAGNFKNWSSNTIKELEHLKFSEIMGNRLMFENDSVTLWEIVLKPKERIAFRRHKYPFVVYCINGGILITRYASGKVDLLVFEEEDSYYQELQHGFLIQDLENVGHDTVEIQLLQLKYYDEEFINMTNPKTWLNAV</sequence>
<organism evidence="1 2">
    <name type="scientific">Flagellimonas lutaonensis</name>
    <dbReference type="NCBI Taxonomy" id="516051"/>
    <lineage>
        <taxon>Bacteria</taxon>
        <taxon>Pseudomonadati</taxon>
        <taxon>Bacteroidota</taxon>
        <taxon>Flavobacteriia</taxon>
        <taxon>Flavobacteriales</taxon>
        <taxon>Flavobacteriaceae</taxon>
        <taxon>Flagellimonas</taxon>
    </lineage>
</organism>
<reference evidence="1 2" key="1">
    <citation type="submission" date="2015-03" db="EMBL/GenBank/DDBJ databases">
        <title>Complete genome sequence of Muricauda lutaonensis CC-HSB-11T, isolated from a coastal hot spring.</title>
        <authorList>
            <person name="Kim K.M."/>
        </authorList>
    </citation>
    <scope>NUCLEOTIDE SEQUENCE [LARGE SCALE GENOMIC DNA]</scope>
    <source>
        <strain evidence="1 2">CC-HSB-11</strain>
    </source>
</reference>
<dbReference type="Gene3D" id="2.60.120.10">
    <property type="entry name" value="Jelly Rolls"/>
    <property type="match status" value="1"/>
</dbReference>